<evidence type="ECO:0000256" key="1">
    <source>
        <dbReference type="SAM" id="MobiDB-lite"/>
    </source>
</evidence>
<dbReference type="EMBL" id="JAVHNR010000003">
    <property type="protein sequence ID" value="KAK6348468.1"/>
    <property type="molecule type" value="Genomic_DNA"/>
</dbReference>
<protein>
    <submittedName>
        <fullName evidence="2">Uncharacterized protein</fullName>
    </submittedName>
</protein>
<feature type="compositionally biased region" description="Acidic residues" evidence="1">
    <location>
        <begin position="317"/>
        <end position="335"/>
    </location>
</feature>
<accession>A0AAN8MQY7</accession>
<feature type="compositionally biased region" description="Low complexity" evidence="1">
    <location>
        <begin position="200"/>
        <end position="212"/>
    </location>
</feature>
<keyword evidence="3" id="KW-1185">Reference proteome</keyword>
<feature type="region of interest" description="Disordered" evidence="1">
    <location>
        <begin position="78"/>
        <end position="97"/>
    </location>
</feature>
<name>A0AAN8MQY7_9PEZI</name>
<evidence type="ECO:0000313" key="2">
    <source>
        <dbReference type="EMBL" id="KAK6348468.1"/>
    </source>
</evidence>
<organism evidence="2 3">
    <name type="scientific">Orbilia javanica</name>
    <dbReference type="NCBI Taxonomy" id="47235"/>
    <lineage>
        <taxon>Eukaryota</taxon>
        <taxon>Fungi</taxon>
        <taxon>Dikarya</taxon>
        <taxon>Ascomycota</taxon>
        <taxon>Pezizomycotina</taxon>
        <taxon>Orbiliomycetes</taxon>
        <taxon>Orbiliales</taxon>
        <taxon>Orbiliaceae</taxon>
        <taxon>Orbilia</taxon>
    </lineage>
</organism>
<gene>
    <name evidence="2" type="ORF">TWF718_006261</name>
</gene>
<dbReference type="Proteomes" id="UP001313282">
    <property type="component" value="Unassembled WGS sequence"/>
</dbReference>
<feature type="region of interest" description="Disordered" evidence="1">
    <location>
        <begin position="132"/>
        <end position="160"/>
    </location>
</feature>
<feature type="region of interest" description="Disordered" evidence="1">
    <location>
        <begin position="354"/>
        <end position="454"/>
    </location>
</feature>
<feature type="region of interest" description="Disordered" evidence="1">
    <location>
        <begin position="199"/>
        <end position="341"/>
    </location>
</feature>
<sequence length="454" mass="50626">MTTSVVPAVVHDVATAAALLAEFFSEICYVRVAPAHWAPDADLHPSASLFYLYALVVSFITGQYLLLGEVEELSDEAPVETLEAEKESDSVKLPSRPPPVSRDLIRAFRRKMKETSKRKAGRFQTQLAQLRSRAAKEGPVGREEEEVELAPSVQPAPAPRYVDAGMQTDVSVGATPEPVSVTEPEPVTGLQATVLEAEPLEVASPVSSASVAEEAEESDDEGDLGEESVGSSLDQLWGGPNGVSEDGERGEESAILGDEDSQGMESEDEGRGYWELEGAILVEEDSQGVKGEEEEEEERRWAELGRDILWEENSLGMEEEEEEPRLEDSSSEADEPSYAPIVGRVICQPRSRMARLGGSQLEALRGEQERLEERMRERMEKEKEEREKEEQVRLEREREEREREEKEREEREKEKKGKEEKGKGKEGVPEQPAVQGRKILQPRSRKARMGAKKE</sequence>
<feature type="compositionally biased region" description="Acidic residues" evidence="1">
    <location>
        <begin position="282"/>
        <end position="297"/>
    </location>
</feature>
<feature type="compositionally biased region" description="Basic residues" evidence="1">
    <location>
        <begin position="443"/>
        <end position="454"/>
    </location>
</feature>
<evidence type="ECO:0000313" key="3">
    <source>
        <dbReference type="Proteomes" id="UP001313282"/>
    </source>
</evidence>
<feature type="compositionally biased region" description="Basic and acidic residues" evidence="1">
    <location>
        <begin position="298"/>
        <end position="309"/>
    </location>
</feature>
<feature type="compositionally biased region" description="Acidic residues" evidence="1">
    <location>
        <begin position="213"/>
        <end position="226"/>
    </location>
</feature>
<proteinExistence type="predicted"/>
<feature type="compositionally biased region" description="Basic and acidic residues" evidence="1">
    <location>
        <begin position="364"/>
        <end position="428"/>
    </location>
</feature>
<feature type="compositionally biased region" description="Acidic residues" evidence="1">
    <location>
        <begin position="257"/>
        <end position="268"/>
    </location>
</feature>
<reference evidence="2 3" key="1">
    <citation type="submission" date="2019-10" db="EMBL/GenBank/DDBJ databases">
        <authorList>
            <person name="Palmer J.M."/>
        </authorList>
    </citation>
    <scope>NUCLEOTIDE SEQUENCE [LARGE SCALE GENOMIC DNA]</scope>
    <source>
        <strain evidence="2 3">TWF718</strain>
    </source>
</reference>
<comment type="caution">
    <text evidence="2">The sequence shown here is derived from an EMBL/GenBank/DDBJ whole genome shotgun (WGS) entry which is preliminary data.</text>
</comment>
<dbReference type="AlphaFoldDB" id="A0AAN8MQY7"/>